<evidence type="ECO:0008006" key="3">
    <source>
        <dbReference type="Google" id="ProtNLM"/>
    </source>
</evidence>
<dbReference type="RefSeq" id="WP_161860793.1">
    <property type="nucleotide sequence ID" value="NZ_CP046620.1"/>
</dbReference>
<dbReference type="Proteomes" id="UP000464495">
    <property type="component" value="Chromosome"/>
</dbReference>
<evidence type="ECO:0000313" key="2">
    <source>
        <dbReference type="Proteomes" id="UP000464495"/>
    </source>
</evidence>
<reference evidence="1 2" key="1">
    <citation type="submission" date="2019-12" db="EMBL/GenBank/DDBJ databases">
        <title>Complete genome sequence of Algicella marina strain 9Alg 56(T) isolated from the red alga Tichocarpus crinitus.</title>
        <authorList>
            <person name="Kim S.-G."/>
            <person name="Nedashkovskaya O.I."/>
        </authorList>
    </citation>
    <scope>NUCLEOTIDE SEQUENCE [LARGE SCALE GENOMIC DNA]</scope>
    <source>
        <strain evidence="1 2">9Alg 56</strain>
    </source>
</reference>
<dbReference type="KEGG" id="amaq:GO499_02960"/>
<accession>A0A6P1T118</accession>
<keyword evidence="2" id="KW-1185">Reference proteome</keyword>
<name>A0A6P1T118_9RHOB</name>
<dbReference type="EMBL" id="CP046620">
    <property type="protein sequence ID" value="QHQ34222.1"/>
    <property type="molecule type" value="Genomic_DNA"/>
</dbReference>
<protein>
    <recommendedName>
        <fullName evidence="3">Ribosomal protein L7/L12 C-terminal domain-containing protein</fullName>
    </recommendedName>
</protein>
<dbReference type="InterPro" id="IPR014719">
    <property type="entry name" value="Ribosomal_bL12_C/ClpS-like"/>
</dbReference>
<evidence type="ECO:0000313" key="1">
    <source>
        <dbReference type="EMBL" id="QHQ34222.1"/>
    </source>
</evidence>
<gene>
    <name evidence="1" type="ORF">GO499_02960</name>
</gene>
<dbReference type="AlphaFoldDB" id="A0A6P1T118"/>
<dbReference type="Gene3D" id="3.30.1390.10">
    <property type="match status" value="2"/>
</dbReference>
<organism evidence="1 2">
    <name type="scientific">Algicella marina</name>
    <dbReference type="NCBI Taxonomy" id="2683284"/>
    <lineage>
        <taxon>Bacteria</taxon>
        <taxon>Pseudomonadati</taxon>
        <taxon>Pseudomonadota</taxon>
        <taxon>Alphaproteobacteria</taxon>
        <taxon>Rhodobacterales</taxon>
        <taxon>Paracoccaceae</taxon>
        <taxon>Algicella</taxon>
    </lineage>
</organism>
<proteinExistence type="predicted"/>
<sequence length="138" mass="14794">MMWIAIAAGIVVVLLVAGQFRPSRRVGDGMPATGKGLTPELRREIEAMLAARRMIPAIRLYRQATGAGLKDAKEAVEAIGRGNVPGPISRDHTGASAEIEAALAKGRVIDAIRLYREEHGVGLKEAKDAIDAMRKERG</sequence>